<feature type="region of interest" description="Disordered" evidence="1">
    <location>
        <begin position="198"/>
        <end position="258"/>
    </location>
</feature>
<sequence length="258" mass="29128">MAGGRKYIPMSFDWYESTTGDYIEPVEEEEKSVVKVEKIVAEKAKKNPTKNAGKKAEKKAEEKVDEEVTIYITGQSTNKRFRNSWAITLYDDDTKDIRSYEVRKALQHTPCTLKSSKGHPGDVGVQYIAMGKVSCDRGQELMDLLEMIPVTQSKSAAYANRQYINDVARFLVAGDFVTKRQRGRAMATFANLIKAERQQVEDEHKKVEDERQKAEAAREKARAQAKSDRQSQKKVNKVNKGHSQGNGAFPAWFLDGGN</sequence>
<keyword evidence="3" id="KW-1185">Reference proteome</keyword>
<gene>
    <name evidence="2" type="ORF">CDV36_014542</name>
</gene>
<name>A0A3M2RHI9_9HYPO</name>
<reference evidence="2 3" key="1">
    <citation type="submission" date="2017-06" db="EMBL/GenBank/DDBJ databases">
        <title>Comparative genomic analysis of Ambrosia Fusariam Clade fungi.</title>
        <authorList>
            <person name="Stajich J.E."/>
            <person name="Carrillo J."/>
            <person name="Kijimoto T."/>
            <person name="Eskalen A."/>
            <person name="O'Donnell K."/>
            <person name="Kasson M."/>
        </authorList>
    </citation>
    <scope>NUCLEOTIDE SEQUENCE [LARGE SCALE GENOMIC DNA]</scope>
    <source>
        <strain evidence="2">UCR3666</strain>
    </source>
</reference>
<comment type="caution">
    <text evidence="2">The sequence shown here is derived from an EMBL/GenBank/DDBJ whole genome shotgun (WGS) entry which is preliminary data.</text>
</comment>
<feature type="compositionally biased region" description="Basic and acidic residues" evidence="1">
    <location>
        <begin position="198"/>
        <end position="231"/>
    </location>
</feature>
<evidence type="ECO:0000256" key="1">
    <source>
        <dbReference type="SAM" id="MobiDB-lite"/>
    </source>
</evidence>
<evidence type="ECO:0000313" key="3">
    <source>
        <dbReference type="Proteomes" id="UP000277212"/>
    </source>
</evidence>
<evidence type="ECO:0000313" key="2">
    <source>
        <dbReference type="EMBL" id="RMJ04790.1"/>
    </source>
</evidence>
<protein>
    <submittedName>
        <fullName evidence="2">Uncharacterized protein</fullName>
    </submittedName>
</protein>
<dbReference type="OrthoDB" id="5083074at2759"/>
<dbReference type="AlphaFoldDB" id="A0A3M2RHI9"/>
<accession>A0A3M2RHI9</accession>
<dbReference type="EMBL" id="NKUJ01000468">
    <property type="protein sequence ID" value="RMJ04790.1"/>
    <property type="molecule type" value="Genomic_DNA"/>
</dbReference>
<proteinExistence type="predicted"/>
<organism evidence="2 3">
    <name type="scientific">Fusarium kuroshium</name>
    <dbReference type="NCBI Taxonomy" id="2010991"/>
    <lineage>
        <taxon>Eukaryota</taxon>
        <taxon>Fungi</taxon>
        <taxon>Dikarya</taxon>
        <taxon>Ascomycota</taxon>
        <taxon>Pezizomycotina</taxon>
        <taxon>Sordariomycetes</taxon>
        <taxon>Hypocreomycetidae</taxon>
        <taxon>Hypocreales</taxon>
        <taxon>Nectriaceae</taxon>
        <taxon>Fusarium</taxon>
        <taxon>Fusarium solani species complex</taxon>
    </lineage>
</organism>
<dbReference type="Proteomes" id="UP000277212">
    <property type="component" value="Unassembled WGS sequence"/>
</dbReference>